<dbReference type="PROSITE" id="PS51257">
    <property type="entry name" value="PROKAR_LIPOPROTEIN"/>
    <property type="match status" value="1"/>
</dbReference>
<comment type="PTM">
    <text evidence="1">The conversion to 3-oxoalanine (also known as C-formylglycine, FGly), of a serine or cysteine residue in prokaryotes and of a cysteine residue in eukaryotes, is critical for catalytic activity.</text>
</comment>
<dbReference type="InterPro" id="IPR051849">
    <property type="entry name" value="GAG-degrading_sulfatase"/>
</dbReference>
<sequence>MNKQNIQKTLVLLPTSALLVGCLDATDNPATKISPTPNADGKYNIIFITTDQEAYMEQYPAGSDYAARERLRKLGTTFEKHYACANVSTSSRSVIYTGRHITETCMLDNTNYAFQPNMSTDLTTVGDMLRQAGYYTAFKGKWHMSEGDTSLEEYGFSDWTEGDMYGAVYEGWHQDGTIADNTIDWLKNKGKQLNENGQSFFLAVNFLNPHDIMYYNEEGIGGLAGEGVPAPDDPIYKKSYNVPVPATWNEPFDKEGRVAAHGEYAGNWERMVGPSPKTEAGWKNFRDYYYNTIQDQDNHMLKLLNYLADNGLLKNTIIIYTSDHGEMQGEHGLKGKGGYIYENNIHVPLIVYHPELKGGRHCKYITSHLDLAPTFVDFATNGNTTKFAEITSGLHGHSLVPAVKNPSIDVRQGEGALFCYDMLSMIDSEFIIDQTLKPAYRLDINKRGFVRGIVTDSYKFARYFAPVNFNHPADIDALYANNDVEMFVYGSDETENLAWPKGNQQTIVELMNEKLNTLIQHEIGTDDGSETLTYSKLGVKPFAKPTE</sequence>
<feature type="modified residue" description="3-oxoalanine (Ser)" evidence="1">
    <location>
        <position position="88"/>
    </location>
</feature>
<feature type="chain" id="PRO_5039732987" evidence="2">
    <location>
        <begin position="26"/>
        <end position="547"/>
    </location>
</feature>
<dbReference type="GO" id="GO:0015024">
    <property type="term" value="F:glucuronate-2-sulfatase activity"/>
    <property type="evidence" value="ECO:0007669"/>
    <property type="project" value="TreeGrafter"/>
</dbReference>
<comment type="caution">
    <text evidence="4">The sequence shown here is derived from an EMBL/GenBank/DDBJ whole genome shotgun (WGS) entry which is preliminary data.</text>
</comment>
<dbReference type="PANTHER" id="PTHR46615:SF1">
    <property type="entry name" value="ARYLSULFATASE K"/>
    <property type="match status" value="1"/>
</dbReference>
<protein>
    <submittedName>
        <fullName evidence="4">DUF229 domain-containing protein</fullName>
    </submittedName>
</protein>
<dbReference type="Pfam" id="PF00884">
    <property type="entry name" value="Sulfatase"/>
    <property type="match status" value="1"/>
</dbReference>
<dbReference type="Gene3D" id="3.40.720.10">
    <property type="entry name" value="Alkaline Phosphatase, subunit A"/>
    <property type="match status" value="1"/>
</dbReference>
<proteinExistence type="predicted"/>
<feature type="domain" description="Sulfatase N-terminal" evidence="3">
    <location>
        <begin position="44"/>
        <end position="379"/>
    </location>
</feature>
<dbReference type="SUPFAM" id="SSF53649">
    <property type="entry name" value="Alkaline phosphatase-like"/>
    <property type="match status" value="1"/>
</dbReference>
<dbReference type="AlphaFoldDB" id="A0A9D5NZL9"/>
<evidence type="ECO:0000256" key="2">
    <source>
        <dbReference type="SAM" id="SignalP"/>
    </source>
</evidence>
<evidence type="ECO:0000259" key="3">
    <source>
        <dbReference type="Pfam" id="PF00884"/>
    </source>
</evidence>
<name>A0A9D5NZL9_XYLRU</name>
<dbReference type="Proteomes" id="UP000806522">
    <property type="component" value="Unassembled WGS sequence"/>
</dbReference>
<feature type="signal peptide" evidence="2">
    <location>
        <begin position="1"/>
        <end position="25"/>
    </location>
</feature>
<dbReference type="InterPro" id="IPR000917">
    <property type="entry name" value="Sulfatase_N"/>
</dbReference>
<evidence type="ECO:0000313" key="4">
    <source>
        <dbReference type="EMBL" id="MBE6270518.1"/>
    </source>
</evidence>
<accession>A0A9D5NZL9</accession>
<dbReference type="EMBL" id="SUYC01000005">
    <property type="protein sequence ID" value="MBE6270518.1"/>
    <property type="molecule type" value="Genomic_DNA"/>
</dbReference>
<dbReference type="CDD" id="cd16035">
    <property type="entry name" value="sulfatase_like"/>
    <property type="match status" value="1"/>
</dbReference>
<gene>
    <name evidence="4" type="ORF">E7101_06155</name>
</gene>
<dbReference type="InterPro" id="IPR017850">
    <property type="entry name" value="Alkaline_phosphatase_core_sf"/>
</dbReference>
<dbReference type="PANTHER" id="PTHR46615">
    <property type="entry name" value="ARYLSULFATASE K"/>
    <property type="match status" value="1"/>
</dbReference>
<reference evidence="4" key="1">
    <citation type="submission" date="2019-04" db="EMBL/GenBank/DDBJ databases">
        <title>Evolution of Biomass-Degrading Anaerobic Consortia Revealed by Metagenomics.</title>
        <authorList>
            <person name="Peng X."/>
        </authorList>
    </citation>
    <scope>NUCLEOTIDE SEQUENCE</scope>
    <source>
        <strain evidence="4">SIG140</strain>
    </source>
</reference>
<keyword evidence="2" id="KW-0732">Signal</keyword>
<evidence type="ECO:0000313" key="5">
    <source>
        <dbReference type="Proteomes" id="UP000806522"/>
    </source>
</evidence>
<organism evidence="4 5">
    <name type="scientific">Xylanibacter ruminicola</name>
    <name type="common">Prevotella ruminicola</name>
    <dbReference type="NCBI Taxonomy" id="839"/>
    <lineage>
        <taxon>Bacteria</taxon>
        <taxon>Pseudomonadati</taxon>
        <taxon>Bacteroidota</taxon>
        <taxon>Bacteroidia</taxon>
        <taxon>Bacteroidales</taxon>
        <taxon>Prevotellaceae</taxon>
        <taxon>Xylanibacter</taxon>
    </lineage>
</organism>
<dbReference type="GO" id="GO:0004065">
    <property type="term" value="F:arylsulfatase activity"/>
    <property type="evidence" value="ECO:0007669"/>
    <property type="project" value="TreeGrafter"/>
</dbReference>
<evidence type="ECO:0000256" key="1">
    <source>
        <dbReference type="PIRSR" id="PIRSR600917-52"/>
    </source>
</evidence>